<accession>A0A4Y7SF04</accession>
<keyword evidence="3" id="KW-1185">Reference proteome</keyword>
<gene>
    <name evidence="2" type="ORF">FA13DRAFT_239083</name>
</gene>
<keyword evidence="1" id="KW-0732">Signal</keyword>
<sequence>MRAVRAALTLLLVVVAFRVVIMSAAKKHTPFAMASIFATFAVEPRIRWLRRASPRNAPDEAFAAPQCQYRPMEAWDHLGFDKVNEWDLVKEDPLLLRDIVAGGCSRREVSSRECIVLLGTPAQRSIVKRRMRVCGYLSSPPSL</sequence>
<dbReference type="EMBL" id="QPFP01000142">
    <property type="protein sequence ID" value="TEB20396.1"/>
    <property type="molecule type" value="Genomic_DNA"/>
</dbReference>
<evidence type="ECO:0000256" key="1">
    <source>
        <dbReference type="SAM" id="SignalP"/>
    </source>
</evidence>
<feature type="signal peptide" evidence="1">
    <location>
        <begin position="1"/>
        <end position="24"/>
    </location>
</feature>
<evidence type="ECO:0000313" key="2">
    <source>
        <dbReference type="EMBL" id="TEB20396.1"/>
    </source>
</evidence>
<protein>
    <submittedName>
        <fullName evidence="2">Uncharacterized protein</fullName>
    </submittedName>
</protein>
<dbReference type="Proteomes" id="UP000298030">
    <property type="component" value="Unassembled WGS sequence"/>
</dbReference>
<evidence type="ECO:0000313" key="3">
    <source>
        <dbReference type="Proteomes" id="UP000298030"/>
    </source>
</evidence>
<comment type="caution">
    <text evidence="2">The sequence shown here is derived from an EMBL/GenBank/DDBJ whole genome shotgun (WGS) entry which is preliminary data.</text>
</comment>
<proteinExistence type="predicted"/>
<dbReference type="AlphaFoldDB" id="A0A4Y7SF04"/>
<name>A0A4Y7SF04_COPMI</name>
<reference evidence="2 3" key="1">
    <citation type="journal article" date="2019" name="Nat. Ecol. Evol.">
        <title>Megaphylogeny resolves global patterns of mushroom evolution.</title>
        <authorList>
            <person name="Varga T."/>
            <person name="Krizsan K."/>
            <person name="Foldi C."/>
            <person name="Dima B."/>
            <person name="Sanchez-Garcia M."/>
            <person name="Sanchez-Ramirez S."/>
            <person name="Szollosi G.J."/>
            <person name="Szarkandi J.G."/>
            <person name="Papp V."/>
            <person name="Albert L."/>
            <person name="Andreopoulos W."/>
            <person name="Angelini C."/>
            <person name="Antonin V."/>
            <person name="Barry K.W."/>
            <person name="Bougher N.L."/>
            <person name="Buchanan P."/>
            <person name="Buyck B."/>
            <person name="Bense V."/>
            <person name="Catcheside P."/>
            <person name="Chovatia M."/>
            <person name="Cooper J."/>
            <person name="Damon W."/>
            <person name="Desjardin D."/>
            <person name="Finy P."/>
            <person name="Geml J."/>
            <person name="Haridas S."/>
            <person name="Hughes K."/>
            <person name="Justo A."/>
            <person name="Karasinski D."/>
            <person name="Kautmanova I."/>
            <person name="Kiss B."/>
            <person name="Kocsube S."/>
            <person name="Kotiranta H."/>
            <person name="LaButti K.M."/>
            <person name="Lechner B.E."/>
            <person name="Liimatainen K."/>
            <person name="Lipzen A."/>
            <person name="Lukacs Z."/>
            <person name="Mihaltcheva S."/>
            <person name="Morgado L.N."/>
            <person name="Niskanen T."/>
            <person name="Noordeloos M.E."/>
            <person name="Ohm R.A."/>
            <person name="Ortiz-Santana B."/>
            <person name="Ovrebo C."/>
            <person name="Racz N."/>
            <person name="Riley R."/>
            <person name="Savchenko A."/>
            <person name="Shiryaev A."/>
            <person name="Soop K."/>
            <person name="Spirin V."/>
            <person name="Szebenyi C."/>
            <person name="Tomsovsky M."/>
            <person name="Tulloss R.E."/>
            <person name="Uehling J."/>
            <person name="Grigoriev I.V."/>
            <person name="Vagvolgyi C."/>
            <person name="Papp T."/>
            <person name="Martin F.M."/>
            <person name="Miettinen O."/>
            <person name="Hibbett D.S."/>
            <person name="Nagy L.G."/>
        </authorList>
    </citation>
    <scope>NUCLEOTIDE SEQUENCE [LARGE SCALE GENOMIC DNA]</scope>
    <source>
        <strain evidence="2 3">FP101781</strain>
    </source>
</reference>
<feature type="chain" id="PRO_5021422472" evidence="1">
    <location>
        <begin position="25"/>
        <end position="143"/>
    </location>
</feature>
<organism evidence="2 3">
    <name type="scientific">Coprinellus micaceus</name>
    <name type="common">Glistening ink-cap mushroom</name>
    <name type="synonym">Coprinus micaceus</name>
    <dbReference type="NCBI Taxonomy" id="71717"/>
    <lineage>
        <taxon>Eukaryota</taxon>
        <taxon>Fungi</taxon>
        <taxon>Dikarya</taxon>
        <taxon>Basidiomycota</taxon>
        <taxon>Agaricomycotina</taxon>
        <taxon>Agaricomycetes</taxon>
        <taxon>Agaricomycetidae</taxon>
        <taxon>Agaricales</taxon>
        <taxon>Agaricineae</taxon>
        <taxon>Psathyrellaceae</taxon>
        <taxon>Coprinellus</taxon>
    </lineage>
</organism>